<dbReference type="AlphaFoldDB" id="T1HDU5"/>
<dbReference type="InterPro" id="IPR005829">
    <property type="entry name" value="Sugar_transporter_CS"/>
</dbReference>
<proteinExistence type="predicted"/>
<dbReference type="GO" id="GO:0022857">
    <property type="term" value="F:transmembrane transporter activity"/>
    <property type="evidence" value="ECO:0007669"/>
    <property type="project" value="InterPro"/>
</dbReference>
<comment type="subcellular location">
    <subcellularLocation>
        <location evidence="1">Membrane</location>
        <topology evidence="1">Multi-pass membrane protein</topology>
    </subcellularLocation>
</comment>
<dbReference type="Proteomes" id="UP000015103">
    <property type="component" value="Unassembled WGS sequence"/>
</dbReference>
<dbReference type="InterPro" id="IPR020846">
    <property type="entry name" value="MFS_dom"/>
</dbReference>
<name>T1HDU5_RHOPR</name>
<dbReference type="Gene3D" id="1.20.1250.20">
    <property type="entry name" value="MFS general substrate transporter like domains"/>
    <property type="match status" value="1"/>
</dbReference>
<dbReference type="PROSITE" id="PS00216">
    <property type="entry name" value="SUGAR_TRANSPORT_1"/>
    <property type="match status" value="1"/>
</dbReference>
<dbReference type="PANTHER" id="PTHR48021:SF32">
    <property type="entry name" value="FACILITATED TREHALOSE TRANSPORTER TRET1-2 HOMOLOG-LIKE PROTEIN"/>
    <property type="match status" value="1"/>
</dbReference>
<accession>T1HDU5</accession>
<feature type="domain" description="Major facilitator superfamily (MFS) profile" evidence="5">
    <location>
        <begin position="56"/>
        <end position="372"/>
    </location>
</feature>
<dbReference type="Pfam" id="PF00083">
    <property type="entry name" value="Sugar_tr"/>
    <property type="match status" value="1"/>
</dbReference>
<dbReference type="InParanoid" id="T1HDU5"/>
<evidence type="ECO:0000313" key="6">
    <source>
        <dbReference type="EnsemblMetazoa" id="RPRC002217-PA"/>
    </source>
</evidence>
<keyword evidence="7" id="KW-1185">Reference proteome</keyword>
<dbReference type="SUPFAM" id="SSF103473">
    <property type="entry name" value="MFS general substrate transporter"/>
    <property type="match status" value="1"/>
</dbReference>
<dbReference type="EnsemblMetazoa" id="RPRC002217-RA">
    <property type="protein sequence ID" value="RPRC002217-PA"/>
    <property type="gene ID" value="RPRC002217"/>
</dbReference>
<keyword evidence="2" id="KW-0812">Transmembrane</keyword>
<keyword evidence="3" id="KW-1133">Transmembrane helix</keyword>
<evidence type="ECO:0000256" key="3">
    <source>
        <dbReference type="ARBA" id="ARBA00022989"/>
    </source>
</evidence>
<evidence type="ECO:0000256" key="4">
    <source>
        <dbReference type="ARBA" id="ARBA00023136"/>
    </source>
</evidence>
<dbReference type="EMBL" id="ACPB03026749">
    <property type="status" value="NOT_ANNOTATED_CDS"/>
    <property type="molecule type" value="Genomic_DNA"/>
</dbReference>
<evidence type="ECO:0000256" key="1">
    <source>
        <dbReference type="ARBA" id="ARBA00004141"/>
    </source>
</evidence>
<evidence type="ECO:0000313" key="7">
    <source>
        <dbReference type="Proteomes" id="UP000015103"/>
    </source>
</evidence>
<dbReference type="STRING" id="13249.T1HDU5"/>
<dbReference type="InterPro" id="IPR005828">
    <property type="entry name" value="MFS_sugar_transport-like"/>
</dbReference>
<dbReference type="InterPro" id="IPR050549">
    <property type="entry name" value="MFS_Trehalose_Transporter"/>
</dbReference>
<organism evidence="6 7">
    <name type="scientific">Rhodnius prolixus</name>
    <name type="common">Triatomid bug</name>
    <dbReference type="NCBI Taxonomy" id="13249"/>
    <lineage>
        <taxon>Eukaryota</taxon>
        <taxon>Metazoa</taxon>
        <taxon>Ecdysozoa</taxon>
        <taxon>Arthropoda</taxon>
        <taxon>Hexapoda</taxon>
        <taxon>Insecta</taxon>
        <taxon>Pterygota</taxon>
        <taxon>Neoptera</taxon>
        <taxon>Paraneoptera</taxon>
        <taxon>Hemiptera</taxon>
        <taxon>Heteroptera</taxon>
        <taxon>Panheteroptera</taxon>
        <taxon>Cimicomorpha</taxon>
        <taxon>Reduviidae</taxon>
        <taxon>Triatominae</taxon>
        <taxon>Rhodnius</taxon>
    </lineage>
</organism>
<dbReference type="PROSITE" id="PS50850">
    <property type="entry name" value="MFS"/>
    <property type="match status" value="1"/>
</dbReference>
<dbReference type="OMA" id="EEWIVIQ"/>
<evidence type="ECO:0000256" key="2">
    <source>
        <dbReference type="ARBA" id="ARBA00022692"/>
    </source>
</evidence>
<dbReference type="GO" id="GO:0016020">
    <property type="term" value="C:membrane"/>
    <property type="evidence" value="ECO:0007669"/>
    <property type="project" value="UniProtKB-SubCell"/>
</dbReference>
<protein>
    <submittedName>
        <fullName evidence="6">MFS domain-containing protein</fullName>
    </submittedName>
</protein>
<dbReference type="PANTHER" id="PTHR48021">
    <property type="match status" value="1"/>
</dbReference>
<keyword evidence="4" id="KW-0472">Membrane</keyword>
<dbReference type="VEuPathDB" id="VectorBase:RPRC002217"/>
<evidence type="ECO:0000259" key="5">
    <source>
        <dbReference type="PROSITE" id="PS50850"/>
    </source>
</evidence>
<sequence>METTKLMTTNTTMLVKPKEDGESSVKYRFPSDPEAAVSTPSRRNPSWFDVWPQILSSVISLSTVIQVGINMAYSGVLIPQLAEDPNIKEFTKAQASWIASLVVIAQPIGAFFVGPIMDYIGRRKTSIITNSPIVIGWIMIYFTTHSLWPIYVARILAGISAGMSTVGVVYTAEISHAQFRPMLLSLNSVNVALGILIATILGVYIEWHVAAIIYGLLALISLILSFFIPESPYWLANFTDASTKQIKSQVEYLNRTKWLFDEEWIVIQGVMDERNKGVNQEENSSTTLGFLKAFCEKASYLPLLLLVILFFLQQTSGTYVVIFYTVNIFKTIGGDFGMGFDEYHATTALGVLRFIMSLISAVLSKKMGRRYY</sequence>
<dbReference type="HOGENOM" id="CLU_744565_0_0_1"/>
<dbReference type="InterPro" id="IPR036259">
    <property type="entry name" value="MFS_trans_sf"/>
</dbReference>
<dbReference type="eggNOG" id="KOG0254">
    <property type="taxonomic scope" value="Eukaryota"/>
</dbReference>
<reference evidence="6" key="1">
    <citation type="submission" date="2015-05" db="UniProtKB">
        <authorList>
            <consortium name="EnsemblMetazoa"/>
        </authorList>
    </citation>
    <scope>IDENTIFICATION</scope>
</reference>